<dbReference type="PANTHER" id="PTHR42872:SF3">
    <property type="entry name" value="PROTEIN-GLUTAMATE METHYLESTERASE_PROTEIN-GLUTAMINE GLUTAMINASE 1"/>
    <property type="match status" value="1"/>
</dbReference>
<feature type="active site" evidence="4 5">
    <location>
        <position position="188"/>
    </location>
</feature>
<evidence type="ECO:0000313" key="10">
    <source>
        <dbReference type="Proteomes" id="UP000216147"/>
    </source>
</evidence>
<comment type="caution">
    <text evidence="9">The sequence shown here is derived from an EMBL/GenBank/DDBJ whole genome shotgun (WGS) entry which is preliminary data.</text>
</comment>
<dbReference type="GO" id="GO:0008984">
    <property type="term" value="F:protein-glutamate methylesterase activity"/>
    <property type="evidence" value="ECO:0007669"/>
    <property type="project" value="UniProtKB-UniRule"/>
</dbReference>
<dbReference type="GO" id="GO:0006935">
    <property type="term" value="P:chemotaxis"/>
    <property type="evidence" value="ECO:0007669"/>
    <property type="project" value="UniProtKB-UniRule"/>
</dbReference>
<accession>A0A258HNH2</accession>
<dbReference type="InterPro" id="IPR000673">
    <property type="entry name" value="Sig_transdc_resp-reg_Me-estase"/>
</dbReference>
<sequence length="340" mass="35708">MVVDDSAIVRGLIIQMLEKHVDIQIVARAANGEVAVAELGRTEVDVIVLDLEMPVMDGMTALPLLLAKRPGVQIVVASTLSKRNARISLEALQQGAADYVPKPETGSLVNAEEFERELLSKVVALGQRGPGRTQTPAARPILAAQPRKSTVRPGIIAIGGSTGAPPVLLQIMAGLKDAVTQPILITQHMPVTFTALLAEQLARAGARPCAEGKDGEPILPGRAYVAPGGWHMTVGRSGVTPVIRLNQDPPEHFCRPAVDPMLRSAAEIYGNRLLAVILTGMGADGAEGCRIAAQSGGRFAVQDETSSAVWGMPGAAAKTGLAEAILPAHQIANWIKEIAK</sequence>
<feature type="domain" description="CheB-type methylesterase" evidence="8">
    <location>
        <begin position="151"/>
        <end position="340"/>
    </location>
</feature>
<comment type="subcellular location">
    <subcellularLocation>
        <location evidence="4">Cytoplasm</location>
    </subcellularLocation>
</comment>
<dbReference type="SUPFAM" id="SSF52172">
    <property type="entry name" value="CheY-like"/>
    <property type="match status" value="1"/>
</dbReference>
<dbReference type="SMART" id="SM00448">
    <property type="entry name" value="REC"/>
    <property type="match status" value="1"/>
</dbReference>
<feature type="active site" evidence="4 5">
    <location>
        <position position="161"/>
    </location>
</feature>
<dbReference type="Gene3D" id="3.40.50.2300">
    <property type="match status" value="1"/>
</dbReference>
<evidence type="ECO:0000256" key="1">
    <source>
        <dbReference type="ARBA" id="ARBA00022500"/>
    </source>
</evidence>
<reference evidence="9 10" key="1">
    <citation type="submission" date="2017-03" db="EMBL/GenBank/DDBJ databases">
        <title>Lifting the veil on microbial sulfur biogeochemistry in mining wastewaters.</title>
        <authorList>
            <person name="Kantor R.S."/>
            <person name="Colenbrander Nelson T."/>
            <person name="Marshall S."/>
            <person name="Bennett D."/>
            <person name="Apte S."/>
            <person name="Camacho D."/>
            <person name="Thomas B.C."/>
            <person name="Warren L.A."/>
            <person name="Banfield J.F."/>
        </authorList>
    </citation>
    <scope>NUCLEOTIDE SEQUENCE [LARGE SCALE GENOMIC DNA]</scope>
    <source>
        <strain evidence="9">32-68-21</strain>
    </source>
</reference>
<dbReference type="Pfam" id="PF01339">
    <property type="entry name" value="CheB_methylest"/>
    <property type="match status" value="1"/>
</dbReference>
<dbReference type="GO" id="GO:0050568">
    <property type="term" value="F:protein-glutamine glutaminase activity"/>
    <property type="evidence" value="ECO:0007669"/>
    <property type="project" value="UniProtKB-UniRule"/>
</dbReference>
<evidence type="ECO:0000259" key="8">
    <source>
        <dbReference type="PROSITE" id="PS50122"/>
    </source>
</evidence>
<keyword evidence="1 4" id="KW-0145">Chemotaxis</keyword>
<dbReference type="PROSITE" id="PS50122">
    <property type="entry name" value="CHEB"/>
    <property type="match status" value="1"/>
</dbReference>
<dbReference type="InterPro" id="IPR008248">
    <property type="entry name" value="CheB-like"/>
</dbReference>
<dbReference type="EMBL" id="NCEQ01000004">
    <property type="protein sequence ID" value="OYX57858.1"/>
    <property type="molecule type" value="Genomic_DNA"/>
</dbReference>
<dbReference type="CDD" id="cd17541">
    <property type="entry name" value="REC_CheB-like"/>
    <property type="match status" value="1"/>
</dbReference>
<evidence type="ECO:0000256" key="6">
    <source>
        <dbReference type="PROSITE-ProRule" id="PRU00169"/>
    </source>
</evidence>
<dbReference type="InterPro" id="IPR011006">
    <property type="entry name" value="CheY-like_superfamily"/>
</dbReference>
<evidence type="ECO:0000256" key="3">
    <source>
        <dbReference type="ARBA" id="ARBA00048267"/>
    </source>
</evidence>
<feature type="modified residue" description="4-aspartylphosphate" evidence="4 6">
    <location>
        <position position="50"/>
    </location>
</feature>
<dbReference type="PANTHER" id="PTHR42872">
    <property type="entry name" value="PROTEIN-GLUTAMATE METHYLESTERASE/PROTEIN-GLUTAMINE GLUTAMINASE"/>
    <property type="match status" value="1"/>
</dbReference>
<keyword evidence="2 4" id="KW-0378">Hydrolase</keyword>
<dbReference type="EC" id="3.5.1.44" evidence="4"/>
<dbReference type="Gene3D" id="3.40.50.180">
    <property type="entry name" value="Methylesterase CheB, C-terminal domain"/>
    <property type="match status" value="1"/>
</dbReference>
<evidence type="ECO:0000259" key="7">
    <source>
        <dbReference type="PROSITE" id="PS50110"/>
    </source>
</evidence>
<evidence type="ECO:0000313" key="9">
    <source>
        <dbReference type="EMBL" id="OYX57858.1"/>
    </source>
</evidence>
<gene>
    <name evidence="4" type="primary">cheB</name>
    <name evidence="9" type="ORF">B7Y86_05160</name>
</gene>
<evidence type="ECO:0000256" key="5">
    <source>
        <dbReference type="PROSITE-ProRule" id="PRU00050"/>
    </source>
</evidence>
<feature type="active site" evidence="4 5">
    <location>
        <position position="284"/>
    </location>
</feature>
<feature type="domain" description="Response regulatory" evidence="7">
    <location>
        <begin position="1"/>
        <end position="117"/>
    </location>
</feature>
<name>A0A258HNH2_9CAUL</name>
<comment type="domain">
    <text evidence="4">Contains a C-terminal catalytic domain, and an N-terminal region which modulates catalytic activity.</text>
</comment>
<comment type="function">
    <text evidence="4">Involved in chemotaxis. Part of a chemotaxis signal transduction system that modulates chemotaxis in response to various stimuli. Catalyzes the demethylation of specific methylglutamate residues introduced into the chemoreceptors (methyl-accepting chemotaxis proteins or MCP) by CheR. Also mediates the irreversible deamidation of specific glutamine residues to glutamic acid.</text>
</comment>
<organism evidence="9 10">
    <name type="scientific">Brevundimonas subvibrioides</name>
    <dbReference type="NCBI Taxonomy" id="74313"/>
    <lineage>
        <taxon>Bacteria</taxon>
        <taxon>Pseudomonadati</taxon>
        <taxon>Pseudomonadota</taxon>
        <taxon>Alphaproteobacteria</taxon>
        <taxon>Caulobacterales</taxon>
        <taxon>Caulobacteraceae</taxon>
        <taxon>Brevundimonas</taxon>
    </lineage>
</organism>
<dbReference type="GO" id="GO:0000156">
    <property type="term" value="F:phosphorelay response regulator activity"/>
    <property type="evidence" value="ECO:0007669"/>
    <property type="project" value="InterPro"/>
</dbReference>
<comment type="catalytic activity">
    <reaction evidence="4">
        <text>L-glutaminyl-[protein] + H2O = L-glutamyl-[protein] + NH4(+)</text>
        <dbReference type="Rhea" id="RHEA:16441"/>
        <dbReference type="Rhea" id="RHEA-COMP:10207"/>
        <dbReference type="Rhea" id="RHEA-COMP:10208"/>
        <dbReference type="ChEBI" id="CHEBI:15377"/>
        <dbReference type="ChEBI" id="CHEBI:28938"/>
        <dbReference type="ChEBI" id="CHEBI:29973"/>
        <dbReference type="ChEBI" id="CHEBI:30011"/>
        <dbReference type="EC" id="3.5.1.44"/>
    </reaction>
</comment>
<proteinExistence type="inferred from homology"/>
<dbReference type="PROSITE" id="PS50110">
    <property type="entry name" value="RESPONSE_REGULATORY"/>
    <property type="match status" value="1"/>
</dbReference>
<dbReference type="Pfam" id="PF00072">
    <property type="entry name" value="Response_reg"/>
    <property type="match status" value="1"/>
</dbReference>
<comment type="similarity">
    <text evidence="4">Belongs to the CheB family.</text>
</comment>
<dbReference type="SUPFAM" id="SSF52738">
    <property type="entry name" value="Methylesterase CheB, C-terminal domain"/>
    <property type="match status" value="1"/>
</dbReference>
<dbReference type="HAMAP" id="MF_00099">
    <property type="entry name" value="CheB_chemtxs"/>
    <property type="match status" value="1"/>
</dbReference>
<keyword evidence="4" id="KW-0963">Cytoplasm</keyword>
<comment type="PTM">
    <text evidence="4">Phosphorylated by CheA. Phosphorylation of the N-terminal regulatory domain activates the methylesterase activity.</text>
</comment>
<keyword evidence="4 6" id="KW-0597">Phosphoprotein</keyword>
<evidence type="ECO:0000256" key="4">
    <source>
        <dbReference type="HAMAP-Rule" id="MF_00099"/>
    </source>
</evidence>
<evidence type="ECO:0000256" key="2">
    <source>
        <dbReference type="ARBA" id="ARBA00022801"/>
    </source>
</evidence>
<dbReference type="EC" id="3.1.1.61" evidence="4"/>
<comment type="catalytic activity">
    <reaction evidence="3 4">
        <text>[protein]-L-glutamate 5-O-methyl ester + H2O = L-glutamyl-[protein] + methanol + H(+)</text>
        <dbReference type="Rhea" id="RHEA:23236"/>
        <dbReference type="Rhea" id="RHEA-COMP:10208"/>
        <dbReference type="Rhea" id="RHEA-COMP:10311"/>
        <dbReference type="ChEBI" id="CHEBI:15377"/>
        <dbReference type="ChEBI" id="CHEBI:15378"/>
        <dbReference type="ChEBI" id="CHEBI:17790"/>
        <dbReference type="ChEBI" id="CHEBI:29973"/>
        <dbReference type="ChEBI" id="CHEBI:82795"/>
        <dbReference type="EC" id="3.1.1.61"/>
    </reaction>
</comment>
<dbReference type="AlphaFoldDB" id="A0A258HNH2"/>
<dbReference type="InterPro" id="IPR001789">
    <property type="entry name" value="Sig_transdc_resp-reg_receiver"/>
</dbReference>
<protein>
    <recommendedName>
        <fullName evidence="4">Protein-glutamate methylesterase/protein-glutamine glutaminase</fullName>
        <ecNumber evidence="4">3.1.1.61</ecNumber>
        <ecNumber evidence="4">3.5.1.44</ecNumber>
    </recommendedName>
</protein>
<dbReference type="GO" id="GO:0005737">
    <property type="term" value="C:cytoplasm"/>
    <property type="evidence" value="ECO:0007669"/>
    <property type="project" value="UniProtKB-SubCell"/>
</dbReference>
<dbReference type="PIRSF" id="PIRSF000876">
    <property type="entry name" value="RR_chemtxs_CheB"/>
    <property type="match status" value="1"/>
</dbReference>
<dbReference type="InterPro" id="IPR035909">
    <property type="entry name" value="CheB_C"/>
</dbReference>
<dbReference type="CDD" id="cd16432">
    <property type="entry name" value="CheB_Rec"/>
    <property type="match status" value="1"/>
</dbReference>
<dbReference type="Proteomes" id="UP000216147">
    <property type="component" value="Unassembled WGS sequence"/>
</dbReference>
<dbReference type="NCBIfam" id="NF001965">
    <property type="entry name" value="PRK00742.1"/>
    <property type="match status" value="1"/>
</dbReference>